<protein>
    <recommendedName>
        <fullName evidence="1">glutathione gamma-glutamylcysteinyltransferase</fullName>
        <ecNumber evidence="1">2.3.2.15</ecNumber>
    </recommendedName>
</protein>
<name>A0A835YSK4_9STRA</name>
<dbReference type="GO" id="GO:0046872">
    <property type="term" value="F:metal ion binding"/>
    <property type="evidence" value="ECO:0007669"/>
    <property type="project" value="UniProtKB-KW"/>
</dbReference>
<evidence type="ECO:0000256" key="3">
    <source>
        <dbReference type="ARBA" id="ARBA00022679"/>
    </source>
</evidence>
<dbReference type="Gene3D" id="3.90.70.30">
    <property type="entry name" value="Phytochelatin synthase, N-terminal domain"/>
    <property type="match status" value="1"/>
</dbReference>
<comment type="caution">
    <text evidence="7">The sequence shown here is derived from an EMBL/GenBank/DDBJ whole genome shotgun (WGS) entry which is preliminary data.</text>
</comment>
<dbReference type="GO" id="GO:0010273">
    <property type="term" value="P:detoxification of copper ion"/>
    <property type="evidence" value="ECO:0007669"/>
    <property type="project" value="TreeGrafter"/>
</dbReference>
<dbReference type="EC" id="2.3.2.15" evidence="1"/>
<evidence type="ECO:0000259" key="6">
    <source>
        <dbReference type="PROSITE" id="PS51443"/>
    </source>
</evidence>
<evidence type="ECO:0000256" key="5">
    <source>
        <dbReference type="SAM" id="MobiDB-lite"/>
    </source>
</evidence>
<sequence length="289" mass="31096">MVNGQQQPQPPPPPMVEPGAPVTAAAAAPAVPPAGPLAISTGSSIVKHKPRRSFYMRTLPSNCTAFASPQGRVLFREALSEGTMETYFRLADHFLTQDDPAFCGLSTLTMALNALSVDPGRVWKGRRCAATSAQRPLKRGVLVLLGSELAWRWYHESLLDCCVPLEKVRENGIVIGQDARARRAYAAGTGADSTLVSFACLARCNGVRATVRGPRQMTLEKARALVVEVCSRPETDRVLIASYHRGTLGQTGSGHFSPLGGYHAASDSVLILDVARFKCPSHWVPLPLL</sequence>
<dbReference type="InterPro" id="IPR038156">
    <property type="entry name" value="PCS_N_sf"/>
</dbReference>
<evidence type="ECO:0000256" key="1">
    <source>
        <dbReference type="ARBA" id="ARBA00012468"/>
    </source>
</evidence>
<evidence type="ECO:0000313" key="8">
    <source>
        <dbReference type="Proteomes" id="UP000664859"/>
    </source>
</evidence>
<gene>
    <name evidence="7" type="ORF">JKP88DRAFT_279734</name>
</gene>
<dbReference type="GO" id="GO:0046938">
    <property type="term" value="P:phytochelatin biosynthetic process"/>
    <property type="evidence" value="ECO:0007669"/>
    <property type="project" value="InterPro"/>
</dbReference>
<dbReference type="OrthoDB" id="448954at2759"/>
<keyword evidence="4" id="KW-0479">Metal-binding</keyword>
<dbReference type="PROSITE" id="PS51443">
    <property type="entry name" value="PCS"/>
    <property type="match status" value="1"/>
</dbReference>
<keyword evidence="2" id="KW-0104">Cadmium</keyword>
<dbReference type="InterPro" id="IPR007719">
    <property type="entry name" value="PCS_N"/>
</dbReference>
<evidence type="ECO:0000313" key="7">
    <source>
        <dbReference type="EMBL" id="KAG5180329.1"/>
    </source>
</evidence>
<dbReference type="Pfam" id="PF05023">
    <property type="entry name" value="Phytochelatin"/>
    <property type="match status" value="2"/>
</dbReference>
<accession>A0A835YSK4</accession>
<feature type="domain" description="Peptidase C83" evidence="6">
    <location>
        <begin position="49"/>
        <end position="289"/>
    </location>
</feature>
<dbReference type="EMBL" id="JAFCMP010000401">
    <property type="protein sequence ID" value="KAG5180329.1"/>
    <property type="molecule type" value="Genomic_DNA"/>
</dbReference>
<keyword evidence="3" id="KW-0808">Transferase</keyword>
<reference evidence="7" key="1">
    <citation type="submission" date="2021-02" db="EMBL/GenBank/DDBJ databases">
        <title>First Annotated Genome of the Yellow-green Alga Tribonema minus.</title>
        <authorList>
            <person name="Mahan K.M."/>
        </authorList>
    </citation>
    <scope>NUCLEOTIDE SEQUENCE</scope>
    <source>
        <strain evidence="7">UTEX B ZZ1240</strain>
    </source>
</reference>
<dbReference type="PANTHER" id="PTHR33447">
    <property type="entry name" value="GLUTATHIONE GAMMA-GLUTAMYLCYSTEINYLTRANSFERASE"/>
    <property type="match status" value="1"/>
</dbReference>
<dbReference type="GO" id="GO:0016756">
    <property type="term" value="F:glutathione gamma-glutamylcysteinyltransferase activity"/>
    <property type="evidence" value="ECO:0007669"/>
    <property type="project" value="UniProtKB-EC"/>
</dbReference>
<dbReference type="InterPro" id="IPR040409">
    <property type="entry name" value="PCS-like"/>
</dbReference>
<dbReference type="SUPFAM" id="SSF54001">
    <property type="entry name" value="Cysteine proteinases"/>
    <property type="match status" value="1"/>
</dbReference>
<dbReference type="PANTHER" id="PTHR33447:SF2">
    <property type="entry name" value="GLUTATHIONE GAMMA-GLUTAMYLCYSTEINYLTRANSFERASE"/>
    <property type="match status" value="1"/>
</dbReference>
<dbReference type="GO" id="GO:0098849">
    <property type="term" value="P:cellular detoxification of cadmium ion"/>
    <property type="evidence" value="ECO:0007669"/>
    <property type="project" value="TreeGrafter"/>
</dbReference>
<dbReference type="Proteomes" id="UP000664859">
    <property type="component" value="Unassembled WGS sequence"/>
</dbReference>
<feature type="region of interest" description="Disordered" evidence="5">
    <location>
        <begin position="1"/>
        <end position="20"/>
    </location>
</feature>
<proteinExistence type="predicted"/>
<evidence type="ECO:0000256" key="4">
    <source>
        <dbReference type="ARBA" id="ARBA00022723"/>
    </source>
</evidence>
<dbReference type="AlphaFoldDB" id="A0A835YSK4"/>
<keyword evidence="8" id="KW-1185">Reference proteome</keyword>
<evidence type="ECO:0000256" key="2">
    <source>
        <dbReference type="ARBA" id="ARBA00022539"/>
    </source>
</evidence>
<organism evidence="7 8">
    <name type="scientific">Tribonema minus</name>
    <dbReference type="NCBI Taxonomy" id="303371"/>
    <lineage>
        <taxon>Eukaryota</taxon>
        <taxon>Sar</taxon>
        <taxon>Stramenopiles</taxon>
        <taxon>Ochrophyta</taxon>
        <taxon>PX clade</taxon>
        <taxon>Xanthophyceae</taxon>
        <taxon>Tribonematales</taxon>
        <taxon>Tribonemataceae</taxon>
        <taxon>Tribonema</taxon>
    </lineage>
</organism>
<dbReference type="InterPro" id="IPR038765">
    <property type="entry name" value="Papain-like_cys_pep_sf"/>
</dbReference>